<dbReference type="RefSeq" id="XP_058309567.1">
    <property type="nucleotide sequence ID" value="XM_058453029.1"/>
</dbReference>
<dbReference type="OrthoDB" id="5420166at2759"/>
<proteinExistence type="predicted"/>
<accession>A0A9W9MPI4</accession>
<name>A0A9W9MPI4_9EURO</name>
<dbReference type="GeneID" id="83180330"/>
<protein>
    <submittedName>
        <fullName evidence="2">Uncharacterized protein</fullName>
    </submittedName>
</protein>
<feature type="region of interest" description="Disordered" evidence="1">
    <location>
        <begin position="52"/>
        <end position="71"/>
    </location>
</feature>
<evidence type="ECO:0000313" key="2">
    <source>
        <dbReference type="EMBL" id="KAJ5205088.1"/>
    </source>
</evidence>
<evidence type="ECO:0000256" key="1">
    <source>
        <dbReference type="SAM" id="MobiDB-lite"/>
    </source>
</evidence>
<evidence type="ECO:0000313" key="3">
    <source>
        <dbReference type="Proteomes" id="UP001150904"/>
    </source>
</evidence>
<dbReference type="AlphaFoldDB" id="A0A9W9MPI4"/>
<reference evidence="2" key="2">
    <citation type="journal article" date="2023" name="IMA Fungus">
        <title>Comparative genomic study of the Penicillium genus elucidates a diverse pangenome and 15 lateral gene transfer events.</title>
        <authorList>
            <person name="Petersen C."/>
            <person name="Sorensen T."/>
            <person name="Nielsen M.R."/>
            <person name="Sondergaard T.E."/>
            <person name="Sorensen J.L."/>
            <person name="Fitzpatrick D.A."/>
            <person name="Frisvad J.C."/>
            <person name="Nielsen K.L."/>
        </authorList>
    </citation>
    <scope>NUCLEOTIDE SEQUENCE</scope>
    <source>
        <strain evidence="2">IBT 15544</strain>
    </source>
</reference>
<gene>
    <name evidence="2" type="ORF">N7498_005967</name>
</gene>
<comment type="caution">
    <text evidence="2">The sequence shown here is derived from an EMBL/GenBank/DDBJ whole genome shotgun (WGS) entry which is preliminary data.</text>
</comment>
<reference evidence="2" key="1">
    <citation type="submission" date="2022-12" db="EMBL/GenBank/DDBJ databases">
        <authorList>
            <person name="Petersen C."/>
        </authorList>
    </citation>
    <scope>NUCLEOTIDE SEQUENCE</scope>
    <source>
        <strain evidence="2">IBT 15544</strain>
    </source>
</reference>
<dbReference type="EMBL" id="JAPQKR010000012">
    <property type="protein sequence ID" value="KAJ5205088.1"/>
    <property type="molecule type" value="Genomic_DNA"/>
</dbReference>
<keyword evidence="3" id="KW-1185">Reference proteome</keyword>
<dbReference type="Proteomes" id="UP001150904">
    <property type="component" value="Unassembled WGS sequence"/>
</dbReference>
<sequence>MPAKTATTVRRLSSADSRRCDLYSGPIVIAPPENMKAPCDADTIATRLERARKSIDETASESITPDVEKSDRSNTDKFAIAFDIDGVLVKGGSRFQHRSAR</sequence>
<organism evidence="2 3">
    <name type="scientific">Penicillium cinerascens</name>
    <dbReference type="NCBI Taxonomy" id="70096"/>
    <lineage>
        <taxon>Eukaryota</taxon>
        <taxon>Fungi</taxon>
        <taxon>Dikarya</taxon>
        <taxon>Ascomycota</taxon>
        <taxon>Pezizomycotina</taxon>
        <taxon>Eurotiomycetes</taxon>
        <taxon>Eurotiomycetidae</taxon>
        <taxon>Eurotiales</taxon>
        <taxon>Aspergillaceae</taxon>
        <taxon>Penicillium</taxon>
    </lineage>
</organism>